<dbReference type="Gene3D" id="1.10.1200.10">
    <property type="entry name" value="ACP-like"/>
    <property type="match status" value="1"/>
</dbReference>
<dbReference type="SUPFAM" id="SSF47336">
    <property type="entry name" value="ACP-like"/>
    <property type="match status" value="1"/>
</dbReference>
<evidence type="ECO:0000259" key="1">
    <source>
        <dbReference type="PROSITE" id="PS50075"/>
    </source>
</evidence>
<keyword evidence="3" id="KW-1185">Reference proteome</keyword>
<proteinExistence type="predicted"/>
<dbReference type="Pfam" id="PF00550">
    <property type="entry name" value="PP-binding"/>
    <property type="match status" value="1"/>
</dbReference>
<evidence type="ECO:0000313" key="2">
    <source>
        <dbReference type="EMBL" id="CAA9194223.1"/>
    </source>
</evidence>
<dbReference type="InterPro" id="IPR009081">
    <property type="entry name" value="PP-bd_ACP"/>
</dbReference>
<reference evidence="2 3" key="1">
    <citation type="submission" date="2020-02" db="EMBL/GenBank/DDBJ databases">
        <authorList>
            <person name="Criscuolo A."/>
        </authorList>
    </citation>
    <scope>NUCLEOTIDE SEQUENCE [LARGE SCALE GENOMIC DNA]</scope>
    <source>
        <strain evidence="2">CECT7796</strain>
    </source>
</reference>
<dbReference type="Proteomes" id="UP000474567">
    <property type="component" value="Unassembled WGS sequence"/>
</dbReference>
<comment type="caution">
    <text evidence="2">The sequence shown here is derived from an EMBL/GenBank/DDBJ whole genome shotgun (WGS) entry which is preliminary data.</text>
</comment>
<dbReference type="EMBL" id="CADCST010000033">
    <property type="protein sequence ID" value="CAA9194223.1"/>
    <property type="molecule type" value="Genomic_DNA"/>
</dbReference>
<gene>
    <name evidence="2" type="ORF">FLACOL7796_00015</name>
</gene>
<protein>
    <recommendedName>
        <fullName evidence="1">Carrier domain-containing protein</fullName>
    </recommendedName>
</protein>
<feature type="domain" description="Carrier" evidence="1">
    <location>
        <begin position="1"/>
        <end position="67"/>
    </location>
</feature>
<organism evidence="2 3">
    <name type="scientific">Flavobacterium collinsii</name>
    <dbReference type="NCBI Taxonomy" id="1114861"/>
    <lineage>
        <taxon>Bacteria</taxon>
        <taxon>Pseudomonadati</taxon>
        <taxon>Bacteroidota</taxon>
        <taxon>Flavobacteriia</taxon>
        <taxon>Flavobacteriales</taxon>
        <taxon>Flavobacteriaceae</taxon>
        <taxon>Flavobacterium</taxon>
    </lineage>
</organism>
<accession>A0ABM8KCF7</accession>
<dbReference type="PROSITE" id="PS50075">
    <property type="entry name" value="CARRIER"/>
    <property type="match status" value="1"/>
</dbReference>
<evidence type="ECO:0000313" key="3">
    <source>
        <dbReference type="Proteomes" id="UP000474567"/>
    </source>
</evidence>
<dbReference type="InterPro" id="IPR036736">
    <property type="entry name" value="ACP-like_sf"/>
</dbReference>
<sequence length="85" mass="9613">MVAIWEDILGLEKIGVTDNFFELGGNSLKATVLINRINRAFDTRFSIQDLYESQDVIGVSEKLKFIVFQNQLAGESTDDLDEIMI</sequence>
<name>A0ABM8KCF7_9FLAO</name>
<dbReference type="PANTHER" id="PTHR45527:SF1">
    <property type="entry name" value="FATTY ACID SYNTHASE"/>
    <property type="match status" value="1"/>
</dbReference>
<dbReference type="PANTHER" id="PTHR45527">
    <property type="entry name" value="NONRIBOSOMAL PEPTIDE SYNTHETASE"/>
    <property type="match status" value="1"/>
</dbReference>